<feature type="compositionally biased region" description="Polar residues" evidence="9">
    <location>
        <begin position="606"/>
        <end position="622"/>
    </location>
</feature>
<feature type="compositionally biased region" description="Polar residues" evidence="9">
    <location>
        <begin position="99"/>
        <end position="112"/>
    </location>
</feature>
<feature type="compositionally biased region" description="Low complexity" evidence="9">
    <location>
        <begin position="228"/>
        <end position="239"/>
    </location>
</feature>
<dbReference type="GO" id="GO:0008270">
    <property type="term" value="F:zinc ion binding"/>
    <property type="evidence" value="ECO:0007669"/>
    <property type="project" value="UniProtKB-KW"/>
</dbReference>
<organism evidence="12 13">
    <name type="scientific">Suillus subaureus</name>
    <dbReference type="NCBI Taxonomy" id="48587"/>
    <lineage>
        <taxon>Eukaryota</taxon>
        <taxon>Fungi</taxon>
        <taxon>Dikarya</taxon>
        <taxon>Basidiomycota</taxon>
        <taxon>Agaricomycotina</taxon>
        <taxon>Agaricomycetes</taxon>
        <taxon>Agaricomycetidae</taxon>
        <taxon>Boletales</taxon>
        <taxon>Suillineae</taxon>
        <taxon>Suillaceae</taxon>
        <taxon>Suillus</taxon>
    </lineage>
</organism>
<feature type="region of interest" description="Disordered" evidence="9">
    <location>
        <begin position="335"/>
        <end position="364"/>
    </location>
</feature>
<dbReference type="InterPro" id="IPR000679">
    <property type="entry name" value="Znf_GATA"/>
</dbReference>
<feature type="compositionally biased region" description="Polar residues" evidence="9">
    <location>
        <begin position="1905"/>
        <end position="1915"/>
    </location>
</feature>
<dbReference type="FunFam" id="3.30.50.10:FF:000007">
    <property type="entry name" value="Nitrogen regulatory AreA, N-terminal"/>
    <property type="match status" value="1"/>
</dbReference>
<feature type="region of interest" description="Disordered" evidence="9">
    <location>
        <begin position="1339"/>
        <end position="1362"/>
    </location>
</feature>
<feature type="region of interest" description="Disordered" evidence="9">
    <location>
        <begin position="440"/>
        <end position="478"/>
    </location>
</feature>
<dbReference type="Pfam" id="PF08550">
    <property type="entry name" value="GATA_AreA"/>
    <property type="match status" value="1"/>
</dbReference>
<feature type="compositionally biased region" description="Low complexity" evidence="9">
    <location>
        <begin position="1254"/>
        <end position="1267"/>
    </location>
</feature>
<dbReference type="GO" id="GO:0032012">
    <property type="term" value="P:regulation of ARF protein signal transduction"/>
    <property type="evidence" value="ECO:0007669"/>
    <property type="project" value="InterPro"/>
</dbReference>
<dbReference type="SUPFAM" id="SSF50729">
    <property type="entry name" value="PH domain-like"/>
    <property type="match status" value="1"/>
</dbReference>
<dbReference type="Proteomes" id="UP000807769">
    <property type="component" value="Unassembled WGS sequence"/>
</dbReference>
<feature type="compositionally biased region" description="Low complexity" evidence="9">
    <location>
        <begin position="1463"/>
        <end position="1485"/>
    </location>
</feature>
<feature type="region of interest" description="Disordered" evidence="9">
    <location>
        <begin position="1713"/>
        <end position="1748"/>
    </location>
</feature>
<dbReference type="Pfam" id="PF01369">
    <property type="entry name" value="Sec7"/>
    <property type="match status" value="1"/>
</dbReference>
<dbReference type="SMART" id="SM00401">
    <property type="entry name" value="ZnF_GATA"/>
    <property type="match status" value="1"/>
</dbReference>
<dbReference type="SMART" id="SM00233">
    <property type="entry name" value="PH"/>
    <property type="match status" value="1"/>
</dbReference>
<feature type="region of interest" description="Disordered" evidence="9">
    <location>
        <begin position="568"/>
        <end position="622"/>
    </location>
</feature>
<dbReference type="OrthoDB" id="2157641at2759"/>
<keyword evidence="3 8" id="KW-0863">Zinc-finger</keyword>
<evidence type="ECO:0000256" key="8">
    <source>
        <dbReference type="PROSITE-ProRule" id="PRU00094"/>
    </source>
</evidence>
<feature type="region of interest" description="Disordered" evidence="9">
    <location>
        <begin position="1114"/>
        <end position="1174"/>
    </location>
</feature>
<feature type="compositionally biased region" description="Low complexity" evidence="9">
    <location>
        <begin position="19"/>
        <end position="40"/>
    </location>
</feature>
<dbReference type="Gene3D" id="3.30.50.10">
    <property type="entry name" value="Erythroid Transcription Factor GATA-1, subunit A"/>
    <property type="match status" value="1"/>
</dbReference>
<feature type="region of interest" description="Disordered" evidence="9">
    <location>
        <begin position="1777"/>
        <end position="1807"/>
    </location>
</feature>
<feature type="compositionally biased region" description="Basic and acidic residues" evidence="9">
    <location>
        <begin position="2119"/>
        <end position="2131"/>
    </location>
</feature>
<dbReference type="PROSITE" id="PS50114">
    <property type="entry name" value="GATA_ZN_FINGER_2"/>
    <property type="match status" value="1"/>
</dbReference>
<dbReference type="SUPFAM" id="SSF57716">
    <property type="entry name" value="Glucocorticoid receptor-like (DNA-binding domain)"/>
    <property type="match status" value="1"/>
</dbReference>
<feature type="compositionally biased region" description="Basic and acidic residues" evidence="9">
    <location>
        <begin position="588"/>
        <end position="599"/>
    </location>
</feature>
<dbReference type="SUPFAM" id="SSF48425">
    <property type="entry name" value="Sec7 domain"/>
    <property type="match status" value="1"/>
</dbReference>
<comment type="caution">
    <text evidence="12">The sequence shown here is derived from an EMBL/GenBank/DDBJ whole genome shotgun (WGS) entry which is preliminary data.</text>
</comment>
<reference evidence="12" key="1">
    <citation type="journal article" date="2020" name="New Phytol.">
        <title>Comparative genomics reveals dynamic genome evolution in host specialist ectomycorrhizal fungi.</title>
        <authorList>
            <person name="Lofgren L.A."/>
            <person name="Nguyen N.H."/>
            <person name="Vilgalys R."/>
            <person name="Ruytinx J."/>
            <person name="Liao H.L."/>
            <person name="Branco S."/>
            <person name="Kuo A."/>
            <person name="LaButti K."/>
            <person name="Lipzen A."/>
            <person name="Andreopoulos W."/>
            <person name="Pangilinan J."/>
            <person name="Riley R."/>
            <person name="Hundley H."/>
            <person name="Na H."/>
            <person name="Barry K."/>
            <person name="Grigoriev I.V."/>
            <person name="Stajich J.E."/>
            <person name="Kennedy P.G."/>
        </authorList>
    </citation>
    <scope>NUCLEOTIDE SEQUENCE</scope>
    <source>
        <strain evidence="12">MN1</strain>
    </source>
</reference>
<dbReference type="CDD" id="cd00202">
    <property type="entry name" value="ZnF_GATA"/>
    <property type="match status" value="1"/>
</dbReference>
<feature type="region of interest" description="Disordered" evidence="9">
    <location>
        <begin position="1891"/>
        <end position="1915"/>
    </location>
</feature>
<keyword evidence="5" id="KW-0805">Transcription regulation</keyword>
<dbReference type="PRINTS" id="PR00619">
    <property type="entry name" value="GATAZNFINGER"/>
</dbReference>
<dbReference type="PROSITE" id="PS50190">
    <property type="entry name" value="SEC7"/>
    <property type="match status" value="1"/>
</dbReference>
<evidence type="ECO:0000256" key="1">
    <source>
        <dbReference type="ARBA" id="ARBA00004123"/>
    </source>
</evidence>
<evidence type="ECO:0000256" key="6">
    <source>
        <dbReference type="ARBA" id="ARBA00023163"/>
    </source>
</evidence>
<feature type="compositionally biased region" description="Polar residues" evidence="9">
    <location>
        <begin position="145"/>
        <end position="181"/>
    </location>
</feature>
<dbReference type="InterPro" id="IPR041681">
    <property type="entry name" value="PH_9"/>
</dbReference>
<dbReference type="Pfam" id="PF15410">
    <property type="entry name" value="PH_9"/>
    <property type="match status" value="1"/>
</dbReference>
<dbReference type="GO" id="GO:0005085">
    <property type="term" value="F:guanyl-nucleotide exchange factor activity"/>
    <property type="evidence" value="ECO:0007669"/>
    <property type="project" value="InterPro"/>
</dbReference>
<feature type="region of interest" description="Disordered" evidence="9">
    <location>
        <begin position="753"/>
        <end position="870"/>
    </location>
</feature>
<sequence>MSPSTNSSDDHKNIVTSWPVSELPTTTTTSFSSDPSSSHPSYYPSMLHHSDDTHHISTNEWNSLFSAPLNPSVFATLAANGVFPVPRPDHHHSRHYTEHPSSSWSHAPTSISGHYPLRPSLTRVHSSTEQPMPTRPPHDSRPRRTINNDTLNLNLSRGTNSRPDGSTNSFPLLSPSATEFSNFDHPAERSNTGLPPSLWMSPASTTPSTPLYSPLTQLTIPSHPEPSPLSSNKLSSPSETIESKSAIFSDIFSDDLFGSPHPDHSPSTYTSPRLSGSPDLESPFDESDPEKLAKQDPLATQVWKMYARQKANLPHAQRMENITWRMMALALKKKKEEEEAANANSDIKSEAVPTPIPDPDEERGRRIDKGKAKVQVIGFDGTNQDGVEDDDVVAMDWRAMSRSRSHLNLASRSRPPQSAAVFDHHGVVLPQTDSRYHFPSSHLESLASSPSIPIPGTSAHRSYPGSSSAPRSGLSGTLPAVYEGQVDHDSLSFTNGLHHDQQLGQLNNSLSALDTPAFHPSSLPSFGFHGGSKLLPDQSPKARAFPRHVRKTSFDHTVKREGLFTGVSGRHQVNGKPLSPDSLIGQKRRADAPHAESMLRADPSNVDGNPRTTQEPDQYVSTSPFPSTPFNFCFPRDYGMFDMHGSSHNEFSHMLHATDDSHSSFHDSVSHPLNGSTYGSSSGVNEGLSAAAVAASAAMAEGYRNLSAAANFPSDDFSHLLGLPFGNIDTSVNLSQGPYTVDPTQILPVEHGDGVLQSYHPSPSSDGWGNGITSSSTASPEPYLTSSASSPPSVEGTTTGPNSRNQMRKIASTKRIAQEIRRKKSVSALSPTIGTVSRSATSTPDLSTRDGSNGNPKCSSDDGDQPPTSCTNCQTTNTPLWRRDPEGQPLCNACGLFFKLHGVVRPLSLKTDVIKKRNRASGAPNGNARKGGAGLPKLASSNTRPRASTTSTVPTGFANGRGVTNANRLQPVASKDFKESRRISRTDLNFEQALRHGGTVKLKESLDINTLGVSDSPAPPAHEFTSLSPRPPSRESRTLLTRAHGPPTPVIVPPSPSPGPYPGPSSARCPSTTSSNDVFYDAEDPDMQTRRRSLYRASGTSSSPDLATLVRKAKERGGVVPQVEKRTEPPLPVHGGGVSRLGVGPPRPRSSTSAGSPPSASSSASPGNPMVNVSPAVVRPSKLAREQGVEVPTKSVRAKTSAFLGKMLGQSTTRDRSRTDASITGSPRSRPSFVDSFAPPVPPLPDDASRSAISPTSDAFASSSSNSTDHKPLPPIHLGPATDDLDDRSLVVIDSMSRTRDQGPPSGTRFNNKPKPDGRFICHSKRRSMSVNDINLQNLNVSSSPAPTLPPKDSSPTELQAWESSSSLHGILSDLKGVLSQLDPDSGSSLDLRDPSTPARRARLKTQTPEFRFQGDSSKSPLLPPVPPSTPIVTLPTQSSLDFNTDIRPPSRGGLSVEPIVPPRSSSLQTPSRSRSGSGALGSPRVTALRHGSSPLSGPLRGKGYGNQMQSSYRDMSRLRVQHHSVASSSEPSLIPVIDDVRPPSSQAHQELTTNDLILNRYASNPSFVRTEDSDEERGKDLAAKCYTEDEDFLPKEKIAEWLGGHGQVNKTALHHYMNYFDFTGLRLDVAFRHLCAKLYLKAETQQVDRILEELSRRFWDCNPTRLYGSASVIHAVVYSILLLNTDLHIADIANRMSRSQFVRNTMMAIQSQNHPSRYGSSPDLNDDNSSGPLTASDGTETQSLARSKRSGSVASWNSISKDTFFASAAASSAVSTAQPSLNSSTTSFQHSSGPESKPPSTAPSSVAFDRSWEVDMENLLKEMYTAVKSQQILQPLGTTFMARVSTSSLAPGAPHLISRNRSYRGPSDRLTTLKRGSIRGIQSILTPSYSPYSSNSSIDGRVSPSPSYVTSTREGMHSSMGNFLTPSLGFASNLTGGRGRSYRSHESSSTTISITDEELALLGAPWAKEGMLCRKQYWESAGKRAKSKNWMDVFVVIQRGELNMFTFGDHGGGFSAVVGGGNWLENAHSVGTVQLSHSLAHSLPPPGYNRQRPHCMVLTLANGGVFFFQAGTEELVNEWVSTCNYWAARTSKEPLAGGVSNMEYGWNRVADALNGRSASDDQKPEHDRADSMSVRSGRSTRSKLGWKESAATVRAHSSWSERLFINDWKPPIPPSISSIHDEETQLEALQKYVHMLKKDLKHHNELREPMNALYTPRSTNGGKAQSNWEKKSQFLLTEIVKYDSYVESLQSAMHLRLKKRGEKALERALVVAVPDDNDPATASGNWRGYSEETIPEDEEPPAGGIPRIYPFHRREMAEEG</sequence>
<dbReference type="GO" id="GO:0045944">
    <property type="term" value="P:positive regulation of transcription by RNA polymerase II"/>
    <property type="evidence" value="ECO:0007669"/>
    <property type="project" value="TreeGrafter"/>
</dbReference>
<keyword evidence="13" id="KW-1185">Reference proteome</keyword>
<dbReference type="GO" id="GO:0000978">
    <property type="term" value="F:RNA polymerase II cis-regulatory region sequence-specific DNA binding"/>
    <property type="evidence" value="ECO:0007669"/>
    <property type="project" value="TreeGrafter"/>
</dbReference>
<dbReference type="Gene3D" id="2.30.29.30">
    <property type="entry name" value="Pleckstrin-homology domain (PH domain)/Phosphotyrosine-binding domain (PTB)"/>
    <property type="match status" value="1"/>
</dbReference>
<evidence type="ECO:0000256" key="9">
    <source>
        <dbReference type="SAM" id="MobiDB-lite"/>
    </source>
</evidence>
<feature type="compositionally biased region" description="Pro residues" evidence="9">
    <location>
        <begin position="1046"/>
        <end position="1063"/>
    </location>
</feature>
<evidence type="ECO:0000313" key="12">
    <source>
        <dbReference type="EMBL" id="KAG1816135.1"/>
    </source>
</evidence>
<evidence type="ECO:0000313" key="13">
    <source>
        <dbReference type="Proteomes" id="UP000807769"/>
    </source>
</evidence>
<feature type="region of interest" description="Disordered" evidence="9">
    <location>
        <begin position="2281"/>
        <end position="2308"/>
    </location>
</feature>
<dbReference type="GO" id="GO:0005634">
    <property type="term" value="C:nucleus"/>
    <property type="evidence" value="ECO:0007669"/>
    <property type="project" value="UniProtKB-SubCell"/>
</dbReference>
<feature type="region of interest" description="Disordered" evidence="9">
    <location>
        <begin position="257"/>
        <end position="296"/>
    </location>
</feature>
<dbReference type="PROSITE" id="PS00344">
    <property type="entry name" value="GATA_ZN_FINGER_1"/>
    <property type="match status" value="1"/>
</dbReference>
<dbReference type="GeneID" id="64636027"/>
<accession>A0A9P7JDL5</accession>
<dbReference type="SMART" id="SM00222">
    <property type="entry name" value="Sec7"/>
    <property type="match status" value="1"/>
</dbReference>
<dbReference type="InterPro" id="IPR035999">
    <property type="entry name" value="Sec7_dom_sf"/>
</dbReference>
<keyword evidence="6" id="KW-0804">Transcription</keyword>
<dbReference type="CDD" id="cd00171">
    <property type="entry name" value="Sec7"/>
    <property type="match status" value="1"/>
</dbReference>
<feature type="compositionally biased region" description="Polar residues" evidence="9">
    <location>
        <begin position="827"/>
        <end position="858"/>
    </location>
</feature>
<evidence type="ECO:0000256" key="5">
    <source>
        <dbReference type="ARBA" id="ARBA00023015"/>
    </source>
</evidence>
<feature type="compositionally biased region" description="Polar residues" evidence="9">
    <location>
        <begin position="1220"/>
        <end position="1229"/>
    </location>
</feature>
<feature type="compositionally biased region" description="Polar residues" evidence="9">
    <location>
        <begin position="759"/>
        <end position="805"/>
    </location>
</feature>
<feature type="region of interest" description="Disordered" evidence="9">
    <location>
        <begin position="2117"/>
        <end position="2144"/>
    </location>
</feature>
<feature type="compositionally biased region" description="Low complexity" evidence="9">
    <location>
        <begin position="201"/>
        <end position="219"/>
    </location>
</feature>
<name>A0A9P7JDL5_9AGAM</name>
<dbReference type="InterPro" id="IPR000904">
    <property type="entry name" value="Sec7_dom"/>
</dbReference>
<dbReference type="Pfam" id="PF00320">
    <property type="entry name" value="GATA"/>
    <property type="match status" value="1"/>
</dbReference>
<feature type="region of interest" description="Disordered" evidence="9">
    <location>
        <begin position="1852"/>
        <end position="1876"/>
    </location>
</feature>
<dbReference type="RefSeq" id="XP_041192941.1">
    <property type="nucleotide sequence ID" value="XM_041342011.1"/>
</dbReference>
<gene>
    <name evidence="12" type="ORF">BJ212DRAFT_1568725</name>
</gene>
<comment type="subcellular location">
    <subcellularLocation>
        <location evidence="1">Nucleus</location>
    </subcellularLocation>
</comment>
<feature type="domain" description="GATA-type" evidence="10">
    <location>
        <begin position="864"/>
        <end position="917"/>
    </location>
</feature>
<dbReference type="PANTHER" id="PTHR10071">
    <property type="entry name" value="TRANSCRIPTION FACTOR GATA FAMILY MEMBER"/>
    <property type="match status" value="1"/>
</dbReference>
<feature type="compositionally biased region" description="Polar residues" evidence="9">
    <location>
        <begin position="1405"/>
        <end position="1419"/>
    </location>
</feature>
<evidence type="ECO:0000259" key="10">
    <source>
        <dbReference type="PROSITE" id="PS50114"/>
    </source>
</evidence>
<evidence type="ECO:0000256" key="3">
    <source>
        <dbReference type="ARBA" id="ARBA00022771"/>
    </source>
</evidence>
<feature type="region of interest" description="Disordered" evidence="9">
    <location>
        <begin position="916"/>
        <end position="981"/>
    </location>
</feature>
<dbReference type="InterPro" id="IPR011993">
    <property type="entry name" value="PH-like_dom_sf"/>
</dbReference>
<feature type="compositionally biased region" description="Polar residues" evidence="9">
    <location>
        <begin position="939"/>
        <end position="954"/>
    </location>
</feature>
<feature type="compositionally biased region" description="Low complexity" evidence="9">
    <location>
        <begin position="440"/>
        <end position="451"/>
    </location>
</feature>
<dbReference type="InterPro" id="IPR013860">
    <property type="entry name" value="AreA_GATA"/>
</dbReference>
<dbReference type="EMBL" id="JABBWG010000017">
    <property type="protein sequence ID" value="KAG1816135.1"/>
    <property type="molecule type" value="Genomic_DNA"/>
</dbReference>
<feature type="region of interest" description="Disordered" evidence="9">
    <location>
        <begin position="1011"/>
        <end position="1086"/>
    </location>
</feature>
<dbReference type="InterPro" id="IPR013088">
    <property type="entry name" value="Znf_NHR/GATA"/>
</dbReference>
<evidence type="ECO:0000256" key="7">
    <source>
        <dbReference type="ARBA" id="ARBA00023242"/>
    </source>
</evidence>
<feature type="region of interest" description="Disordered" evidence="9">
    <location>
        <begin position="1201"/>
        <end position="1321"/>
    </location>
</feature>
<feature type="compositionally biased region" description="Low complexity" evidence="9">
    <location>
        <begin position="1149"/>
        <end position="1167"/>
    </location>
</feature>
<feature type="compositionally biased region" description="Polar residues" evidence="9">
    <location>
        <begin position="265"/>
        <end position="274"/>
    </location>
</feature>
<evidence type="ECO:0000256" key="4">
    <source>
        <dbReference type="ARBA" id="ARBA00022833"/>
    </source>
</evidence>
<feature type="region of interest" description="Disordered" evidence="9">
    <location>
        <begin position="86"/>
        <end position="240"/>
    </location>
</feature>
<proteinExistence type="predicted"/>
<evidence type="ECO:0000259" key="11">
    <source>
        <dbReference type="PROSITE" id="PS50190"/>
    </source>
</evidence>
<dbReference type="InterPro" id="IPR001849">
    <property type="entry name" value="PH_domain"/>
</dbReference>
<feature type="domain" description="SEC7" evidence="11">
    <location>
        <begin position="1561"/>
        <end position="1728"/>
    </location>
</feature>
<protein>
    <recommendedName>
        <fullName evidence="14">SEC7 domain-containing protein</fullName>
    </recommendedName>
</protein>
<dbReference type="PANTHER" id="PTHR10071:SF281">
    <property type="entry name" value="BOX A-BINDING FACTOR-RELATED"/>
    <property type="match status" value="1"/>
</dbReference>
<dbReference type="InterPro" id="IPR023394">
    <property type="entry name" value="Sec7_C_sf"/>
</dbReference>
<feature type="compositionally biased region" description="Polar residues" evidence="9">
    <location>
        <begin position="1779"/>
        <end position="1796"/>
    </location>
</feature>
<dbReference type="GO" id="GO:0000981">
    <property type="term" value="F:DNA-binding transcription factor activity, RNA polymerase II-specific"/>
    <property type="evidence" value="ECO:0007669"/>
    <property type="project" value="TreeGrafter"/>
</dbReference>
<dbReference type="GO" id="GO:0000122">
    <property type="term" value="P:negative regulation of transcription by RNA polymerase II"/>
    <property type="evidence" value="ECO:0007669"/>
    <property type="project" value="TreeGrafter"/>
</dbReference>
<evidence type="ECO:0000256" key="2">
    <source>
        <dbReference type="ARBA" id="ARBA00022723"/>
    </source>
</evidence>
<keyword evidence="4" id="KW-0862">Zinc</keyword>
<feature type="region of interest" description="Disordered" evidence="9">
    <location>
        <begin position="1"/>
        <end position="40"/>
    </location>
</feature>
<feature type="region of interest" description="Disordered" evidence="9">
    <location>
        <begin position="1383"/>
        <end position="1509"/>
    </location>
</feature>
<keyword evidence="7" id="KW-0539">Nucleus</keyword>
<keyword evidence="2" id="KW-0479">Metal-binding</keyword>
<dbReference type="InterPro" id="IPR039355">
    <property type="entry name" value="Transcription_factor_GATA"/>
</dbReference>
<evidence type="ECO:0008006" key="14">
    <source>
        <dbReference type="Google" id="ProtNLM"/>
    </source>
</evidence>
<feature type="compositionally biased region" description="Polar residues" evidence="9">
    <location>
        <begin position="1068"/>
        <end position="1077"/>
    </location>
</feature>
<dbReference type="Gene3D" id="1.10.1000.11">
    <property type="entry name" value="Arf Nucleotide-binding Site Opener,domain 2"/>
    <property type="match status" value="1"/>
</dbReference>